<comment type="caution">
    <text evidence="1">The sequence shown here is derived from an EMBL/GenBank/DDBJ whole genome shotgun (WGS) entry which is preliminary data.</text>
</comment>
<accession>A0A4Q2TYM4</accession>
<dbReference type="EMBL" id="QYBB01000064">
    <property type="protein sequence ID" value="RYC29193.1"/>
    <property type="molecule type" value="Genomic_DNA"/>
</dbReference>
<keyword evidence="2" id="KW-1185">Reference proteome</keyword>
<dbReference type="RefSeq" id="WP_129229748.1">
    <property type="nucleotide sequence ID" value="NZ_QYBB01000064.1"/>
</dbReference>
<reference evidence="1 2" key="1">
    <citation type="submission" date="2018-12" db="EMBL/GenBank/DDBJ databases">
        <authorList>
            <person name="Grouzdev D.S."/>
            <person name="Krutkina M.S."/>
        </authorList>
    </citation>
    <scope>NUCLEOTIDE SEQUENCE [LARGE SCALE GENOMIC DNA]</scope>
    <source>
        <strain evidence="1 2">RmlP026</strain>
    </source>
</reference>
<gene>
    <name evidence="1" type="ORF">D3273_25345</name>
</gene>
<sequence length="104" mass="11503">MKPLGQFDQDYSDRMLKACFGAIVATAKDEATNTAILRNGEIYKALLTIMATMLATSAEAKTPRGIRMLSEDFSRELAKEVRAFKVMFDRDGAPFSSSVFEGCH</sequence>
<proteinExistence type="predicted"/>
<organism evidence="1 2">
    <name type="scientific">Lichenibacterium minor</name>
    <dbReference type="NCBI Taxonomy" id="2316528"/>
    <lineage>
        <taxon>Bacteria</taxon>
        <taxon>Pseudomonadati</taxon>
        <taxon>Pseudomonadota</taxon>
        <taxon>Alphaproteobacteria</taxon>
        <taxon>Hyphomicrobiales</taxon>
        <taxon>Lichenihabitantaceae</taxon>
        <taxon>Lichenibacterium</taxon>
    </lineage>
</organism>
<name>A0A4Q2TYM4_9HYPH</name>
<protein>
    <submittedName>
        <fullName evidence="1">Uncharacterized protein</fullName>
    </submittedName>
</protein>
<dbReference type="AlphaFoldDB" id="A0A4Q2TYM4"/>
<evidence type="ECO:0000313" key="2">
    <source>
        <dbReference type="Proteomes" id="UP000290759"/>
    </source>
</evidence>
<reference evidence="1 2" key="2">
    <citation type="submission" date="2019-02" db="EMBL/GenBank/DDBJ databases">
        <title>'Lichenibacterium ramalinii' gen. nov. sp. nov., 'Lichenibacterium minor' gen. nov. sp. nov.</title>
        <authorList>
            <person name="Pankratov T."/>
        </authorList>
    </citation>
    <scope>NUCLEOTIDE SEQUENCE [LARGE SCALE GENOMIC DNA]</scope>
    <source>
        <strain evidence="1 2">RmlP026</strain>
    </source>
</reference>
<dbReference type="Proteomes" id="UP000290759">
    <property type="component" value="Unassembled WGS sequence"/>
</dbReference>
<evidence type="ECO:0000313" key="1">
    <source>
        <dbReference type="EMBL" id="RYC29193.1"/>
    </source>
</evidence>